<evidence type="ECO:0000256" key="1">
    <source>
        <dbReference type="SAM" id="Phobius"/>
    </source>
</evidence>
<dbReference type="RefSeq" id="WP_135575423.1">
    <property type="nucleotide sequence ID" value="NZ_RQGA01000001.1"/>
</dbReference>
<name>A0A4R9JLM4_9LEPT</name>
<dbReference type="EMBL" id="RQGA01000001">
    <property type="protein sequence ID" value="TGL45978.1"/>
    <property type="molecule type" value="Genomic_DNA"/>
</dbReference>
<keyword evidence="3" id="KW-1185">Reference proteome</keyword>
<sequence length="276" mass="31605">MNFDELIDSIKAKLYERISNPFLFSFTLLLISINWRFFYKLYLSDSISSIDEFLAKNPFKILEPALYSLAYVIITPLLTLFSEPYSELIKTITLYARNYLRKKYQEQEMSTIEEIENKYINEIQALREKLSLEKADYMNISNSLIKLFKTENSIPDDVDIQFFQCSNDLMIGDVALNLHNQAIRESASSGNPIIGLVIGKAGTNYVYVARKGKIESSLLDLRIIQNISRPGQYYLSRTTFSRLEELPANAIGSFQIIGELNEDGSFCISLSSLSKK</sequence>
<evidence type="ECO:0000313" key="2">
    <source>
        <dbReference type="EMBL" id="TGL45978.1"/>
    </source>
</evidence>
<gene>
    <name evidence="2" type="ORF">EHQ49_00915</name>
</gene>
<feature type="transmembrane region" description="Helical" evidence="1">
    <location>
        <begin position="59"/>
        <end position="81"/>
    </location>
</feature>
<dbReference type="OrthoDB" id="326588at2"/>
<reference evidence="2" key="1">
    <citation type="journal article" date="2019" name="PLoS Negl. Trop. Dis.">
        <title>Revisiting the worldwide diversity of Leptospira species in the environment.</title>
        <authorList>
            <person name="Vincent A.T."/>
            <person name="Schiettekatte O."/>
            <person name="Bourhy P."/>
            <person name="Veyrier F.J."/>
            <person name="Picardeau M."/>
        </authorList>
    </citation>
    <scope>NUCLEOTIDE SEQUENCE [LARGE SCALE GENOMIC DNA]</scope>
    <source>
        <strain evidence="2">201702692</strain>
    </source>
</reference>
<proteinExistence type="predicted"/>
<organism evidence="2 3">
    <name type="scientific">Leptospira perdikensis</name>
    <dbReference type="NCBI Taxonomy" id="2484948"/>
    <lineage>
        <taxon>Bacteria</taxon>
        <taxon>Pseudomonadati</taxon>
        <taxon>Spirochaetota</taxon>
        <taxon>Spirochaetia</taxon>
        <taxon>Leptospirales</taxon>
        <taxon>Leptospiraceae</taxon>
        <taxon>Leptospira</taxon>
    </lineage>
</organism>
<keyword evidence="1" id="KW-0812">Transmembrane</keyword>
<evidence type="ECO:0000313" key="3">
    <source>
        <dbReference type="Proteomes" id="UP000298125"/>
    </source>
</evidence>
<accession>A0A4R9JLM4</accession>
<protein>
    <submittedName>
        <fullName evidence="2">Uncharacterized protein</fullName>
    </submittedName>
</protein>
<keyword evidence="1" id="KW-1133">Transmembrane helix</keyword>
<dbReference type="Proteomes" id="UP000298125">
    <property type="component" value="Unassembled WGS sequence"/>
</dbReference>
<comment type="caution">
    <text evidence="2">The sequence shown here is derived from an EMBL/GenBank/DDBJ whole genome shotgun (WGS) entry which is preliminary data.</text>
</comment>
<feature type="transmembrane region" description="Helical" evidence="1">
    <location>
        <begin position="21"/>
        <end position="39"/>
    </location>
</feature>
<dbReference type="AlphaFoldDB" id="A0A4R9JLM4"/>
<keyword evidence="1" id="KW-0472">Membrane</keyword>